<proteinExistence type="predicted"/>
<evidence type="ECO:0000313" key="1">
    <source>
        <dbReference type="EMBL" id="KAL0939859.1"/>
    </source>
</evidence>
<evidence type="ECO:0000313" key="2">
    <source>
        <dbReference type="Proteomes" id="UP000805649"/>
    </source>
</evidence>
<reference evidence="1 2" key="1">
    <citation type="journal article" date="2020" name="Phytopathology">
        <title>Genome Sequence Resources of Colletotrichum truncatum, C. plurivorum, C. musicola, and C. sojae: Four Species Pathogenic to Soybean (Glycine max).</title>
        <authorList>
            <person name="Rogerio F."/>
            <person name="Boufleur T.R."/>
            <person name="Ciampi-Guillardi M."/>
            <person name="Sukno S.A."/>
            <person name="Thon M.R."/>
            <person name="Massola Junior N.S."/>
            <person name="Baroncelli R."/>
        </authorList>
    </citation>
    <scope>NUCLEOTIDE SEQUENCE [LARGE SCALE GENOMIC DNA]</scope>
    <source>
        <strain evidence="1 2">CMES1059</strain>
    </source>
</reference>
<keyword evidence="2" id="KW-1185">Reference proteome</keyword>
<dbReference type="Proteomes" id="UP000805649">
    <property type="component" value="Unassembled WGS sequence"/>
</dbReference>
<organism evidence="1 2">
    <name type="scientific">Colletotrichum truncatum</name>
    <name type="common">Anthracnose fungus</name>
    <name type="synonym">Colletotrichum capsici</name>
    <dbReference type="NCBI Taxonomy" id="5467"/>
    <lineage>
        <taxon>Eukaryota</taxon>
        <taxon>Fungi</taxon>
        <taxon>Dikarya</taxon>
        <taxon>Ascomycota</taxon>
        <taxon>Pezizomycotina</taxon>
        <taxon>Sordariomycetes</taxon>
        <taxon>Hypocreomycetidae</taxon>
        <taxon>Glomerellales</taxon>
        <taxon>Glomerellaceae</taxon>
        <taxon>Colletotrichum</taxon>
        <taxon>Colletotrichum truncatum species complex</taxon>
    </lineage>
</organism>
<gene>
    <name evidence="1" type="ORF">CTRU02_206469</name>
</gene>
<accession>A0ACC3Z719</accession>
<name>A0ACC3Z719_COLTU</name>
<dbReference type="EMBL" id="VUJX02000003">
    <property type="protein sequence ID" value="KAL0939859.1"/>
    <property type="molecule type" value="Genomic_DNA"/>
</dbReference>
<protein>
    <submittedName>
        <fullName evidence="1">Alpha-rhamnosidase</fullName>
    </submittedName>
</protein>
<sequence>MGEPNVVDVRIEHYAPGRILGIHEQTPRISWRFIETPTDFQQEQYEIELTRYTDSGGVAEVTSTKVASAESHLVPWPAITSAFVSREKWSIRYQSYDITELLQSGANYLGIRVAEGWCTGRFGFGSRRAIWADRTALLAQLHINYSDGTKECVATDGSWEVLHGPIRLAELYDGESSPGRPHCQQSWSKVEVLSSLPADVVLKPGYGEPARHIERVLPKKKITTPSGKVVLDFGQNLVGVVQINDIRGQAGDCIALTHAEVLEHGELGLRPLRACKARDMYTLRGDEAGETYRPRFTFHGFRYVQVDGWPSASDDVLSSVEALVVHTDMQPTGDFSCSDSDINQLFSNVRWSMKGNFLSVPTDCPQRDERLGWTGDAALFTPTPTRLYKCFGILRNWMEDVRIDQSLRGGIPPLDWLDPTAPADQPQKAVTDPILVADAFLINSLDLVLQTARILNRGEDVECLEKETQAARKQFTAEYITSNGRLISDSQTAYALAICFNLLSPALFKHAGDRLVEIVRQSQFKIGTGFAGTPFICEALVLTGHANIAFAMLLNKQCPSWLYPVNMGATTIWERWDSMLPDGSINEGEMTSFNHYALGAIATFLMKRLAGLAPAEPGWRSSVARPVIGGGFRHAKTEHTTPYGTASCSWELVSDATAVGGQMLKVNVQVPPTTEMEVILPGAEQGKSVKVGAGTWSFSVDYQESQEWPVEPMSYPF</sequence>
<comment type="caution">
    <text evidence="1">The sequence shown here is derived from an EMBL/GenBank/DDBJ whole genome shotgun (WGS) entry which is preliminary data.</text>
</comment>